<evidence type="ECO:0000256" key="4">
    <source>
        <dbReference type="SAM" id="MobiDB-lite"/>
    </source>
</evidence>
<dbReference type="PANTHER" id="PTHR24189">
    <property type="entry name" value="MYOTROPHIN"/>
    <property type="match status" value="1"/>
</dbReference>
<accession>A0A7D8YN45</accession>
<keyword evidence="6" id="KW-1185">Reference proteome</keyword>
<dbReference type="InterPro" id="IPR002110">
    <property type="entry name" value="Ankyrin_rpt"/>
</dbReference>
<dbReference type="InterPro" id="IPR036770">
    <property type="entry name" value="Ankyrin_rpt-contain_sf"/>
</dbReference>
<dbReference type="GO" id="GO:0005634">
    <property type="term" value="C:nucleus"/>
    <property type="evidence" value="ECO:0007669"/>
    <property type="project" value="TreeGrafter"/>
</dbReference>
<evidence type="ECO:0000313" key="6">
    <source>
        <dbReference type="Proteomes" id="UP000481288"/>
    </source>
</evidence>
<dbReference type="GO" id="GO:0005737">
    <property type="term" value="C:cytoplasm"/>
    <property type="evidence" value="ECO:0007669"/>
    <property type="project" value="TreeGrafter"/>
</dbReference>
<dbReference type="InterPro" id="IPR050745">
    <property type="entry name" value="Multifunctional_regulatory"/>
</dbReference>
<evidence type="ECO:0000256" key="3">
    <source>
        <dbReference type="PROSITE-ProRule" id="PRU00023"/>
    </source>
</evidence>
<name>A0A7D8YN45_9HELO</name>
<dbReference type="SUPFAM" id="SSF48403">
    <property type="entry name" value="Ankyrin repeat"/>
    <property type="match status" value="1"/>
</dbReference>
<organism evidence="5 6">
    <name type="scientific">Lachnellula cervina</name>
    <dbReference type="NCBI Taxonomy" id="1316786"/>
    <lineage>
        <taxon>Eukaryota</taxon>
        <taxon>Fungi</taxon>
        <taxon>Dikarya</taxon>
        <taxon>Ascomycota</taxon>
        <taxon>Pezizomycotina</taxon>
        <taxon>Leotiomycetes</taxon>
        <taxon>Helotiales</taxon>
        <taxon>Lachnaceae</taxon>
        <taxon>Lachnellula</taxon>
    </lineage>
</organism>
<protein>
    <submittedName>
        <fullName evidence="5">Uncharacterized protein</fullName>
    </submittedName>
</protein>
<evidence type="ECO:0000256" key="2">
    <source>
        <dbReference type="ARBA" id="ARBA00023043"/>
    </source>
</evidence>
<dbReference type="Proteomes" id="UP000481288">
    <property type="component" value="Unassembled WGS sequence"/>
</dbReference>
<dbReference type="SMART" id="SM00248">
    <property type="entry name" value="ANK"/>
    <property type="match status" value="4"/>
</dbReference>
<keyword evidence="2 3" id="KW-0040">ANK repeat</keyword>
<sequence length="351" mass="38243">MQQQQQQQQQQSTTHNDIGKGAVQQLPNSRMMTPSVGPASHDDLPLLDPDDLGYVVGPKPAFVESFEAACQTGQLPTVQSIVSSQTRTPIFLHNGFILALSSGRIKVARYLLSAGAPIARRTTDSIFLRPLDEQIPLFELFTHFGWSPNTPGNYGAVVLPRVVNNLQLFRWCLDHGADPNLGQQHDSRNRHGKSDTNSCSALESAARYGDVEAVRMLLDAGAKIQNGVPLHRAAGVCPSSMNPHAGPVTPSKEFDTSRIPILKLLVERGAEVNQKENSRYKVAGYAIIHAVMAGAIERVRWLIGHGANLEAKGPWGSAADCLRGSGSEEMRGVMEGTRAQRWLENATKPFK</sequence>
<dbReference type="OrthoDB" id="194358at2759"/>
<reference evidence="5 6" key="1">
    <citation type="submission" date="2018-05" db="EMBL/GenBank/DDBJ databases">
        <title>Whole genome sequencing for identification of molecular markers to develop diagnostic detection tools for the regulated plant pathogen Lachnellula willkommii.</title>
        <authorList>
            <person name="Giroux E."/>
            <person name="Bilodeau G."/>
        </authorList>
    </citation>
    <scope>NUCLEOTIDE SEQUENCE [LARGE SCALE GENOMIC DNA]</scope>
    <source>
        <strain evidence="5 6">CBS 625.97</strain>
    </source>
</reference>
<keyword evidence="1" id="KW-0677">Repeat</keyword>
<evidence type="ECO:0000313" key="5">
    <source>
        <dbReference type="EMBL" id="TVY43095.1"/>
    </source>
</evidence>
<dbReference type="EMBL" id="QGMG01001835">
    <property type="protein sequence ID" value="TVY43095.1"/>
    <property type="molecule type" value="Genomic_DNA"/>
</dbReference>
<dbReference type="PROSITE" id="PS50088">
    <property type="entry name" value="ANK_REPEAT"/>
    <property type="match status" value="1"/>
</dbReference>
<feature type="compositionally biased region" description="Low complexity" evidence="4">
    <location>
        <begin position="1"/>
        <end position="11"/>
    </location>
</feature>
<dbReference type="PANTHER" id="PTHR24189:SF50">
    <property type="entry name" value="ANKYRIN REPEAT AND SOCS BOX PROTEIN 2"/>
    <property type="match status" value="1"/>
</dbReference>
<evidence type="ECO:0000256" key="1">
    <source>
        <dbReference type="ARBA" id="ARBA00022737"/>
    </source>
</evidence>
<proteinExistence type="predicted"/>
<feature type="region of interest" description="Disordered" evidence="4">
    <location>
        <begin position="1"/>
        <end position="42"/>
    </location>
</feature>
<feature type="repeat" description="ANK" evidence="3">
    <location>
        <begin position="197"/>
        <end position="224"/>
    </location>
</feature>
<comment type="caution">
    <text evidence="5">The sequence shown here is derived from an EMBL/GenBank/DDBJ whole genome shotgun (WGS) entry which is preliminary data.</text>
</comment>
<gene>
    <name evidence="5" type="ORF">LCER1_G009466</name>
</gene>
<dbReference type="Pfam" id="PF00023">
    <property type="entry name" value="Ank"/>
    <property type="match status" value="1"/>
</dbReference>
<dbReference type="AlphaFoldDB" id="A0A7D8YN45"/>
<dbReference type="Gene3D" id="1.25.40.20">
    <property type="entry name" value="Ankyrin repeat-containing domain"/>
    <property type="match status" value="1"/>
</dbReference>
<dbReference type="PROSITE" id="PS50297">
    <property type="entry name" value="ANK_REP_REGION"/>
    <property type="match status" value="1"/>
</dbReference>